<dbReference type="AlphaFoldDB" id="A0A5N5W3C9"/>
<dbReference type="OrthoDB" id="4337465at2"/>
<reference evidence="1 2" key="1">
    <citation type="journal article" date="2019" name="Microb. Cell Fact.">
        <title>Exploring novel herbicidin analogues by transcriptional regulator overexpression and MS/MS molecular networking.</title>
        <authorList>
            <person name="Shi Y."/>
            <person name="Gu R."/>
            <person name="Li Y."/>
            <person name="Wang X."/>
            <person name="Ren W."/>
            <person name="Li X."/>
            <person name="Wang L."/>
            <person name="Xie Y."/>
            <person name="Hong B."/>
        </authorList>
    </citation>
    <scope>NUCLEOTIDE SEQUENCE [LARGE SCALE GENOMIC DNA]</scope>
    <source>
        <strain evidence="1 2">US-43</strain>
    </source>
</reference>
<sequence length="93" mass="9944">MRDIKINGCTYSSATGITAKLTATNSSASQTSDYSLTVKFTMPEGDTRTRYTSIMSVPPNSSRTADVSTIYVAKPGSTGTFRCSVTNVSRTSR</sequence>
<organism evidence="1 2">
    <name type="scientific">Streptomyces mobaraensis</name>
    <name type="common">Streptoverticillium mobaraense</name>
    <dbReference type="NCBI Taxonomy" id="35621"/>
    <lineage>
        <taxon>Bacteria</taxon>
        <taxon>Bacillati</taxon>
        <taxon>Actinomycetota</taxon>
        <taxon>Actinomycetes</taxon>
        <taxon>Kitasatosporales</taxon>
        <taxon>Streptomycetaceae</taxon>
        <taxon>Streptomyces</taxon>
    </lineage>
</organism>
<dbReference type="EMBL" id="VOKX01000104">
    <property type="protein sequence ID" value="KAB7836090.1"/>
    <property type="molecule type" value="Genomic_DNA"/>
</dbReference>
<proteinExistence type="predicted"/>
<evidence type="ECO:0000313" key="1">
    <source>
        <dbReference type="EMBL" id="KAB7836090.1"/>
    </source>
</evidence>
<dbReference type="RefSeq" id="WP_152265122.1">
    <property type="nucleotide sequence ID" value="NZ_JBEOXQ010000056.1"/>
</dbReference>
<accession>A0A5N5W3C9</accession>
<gene>
    <name evidence="1" type="ORF">FRZ00_25885</name>
</gene>
<comment type="caution">
    <text evidence="1">The sequence shown here is derived from an EMBL/GenBank/DDBJ whole genome shotgun (WGS) entry which is preliminary data.</text>
</comment>
<dbReference type="Proteomes" id="UP000327000">
    <property type="component" value="Unassembled WGS sequence"/>
</dbReference>
<name>A0A5N5W3C9_STRMB</name>
<keyword evidence="2" id="KW-1185">Reference proteome</keyword>
<evidence type="ECO:0000313" key="2">
    <source>
        <dbReference type="Proteomes" id="UP000327000"/>
    </source>
</evidence>
<protein>
    <submittedName>
        <fullName evidence="1">Uncharacterized protein</fullName>
    </submittedName>
</protein>